<proteinExistence type="predicted"/>
<evidence type="ECO:0000313" key="3">
    <source>
        <dbReference type="Proteomes" id="UP000503011"/>
    </source>
</evidence>
<dbReference type="AlphaFoldDB" id="A0A6F8YX44"/>
<evidence type="ECO:0000313" key="2">
    <source>
        <dbReference type="EMBL" id="BCB90707.1"/>
    </source>
</evidence>
<dbReference type="Proteomes" id="UP000503011">
    <property type="component" value="Chromosome"/>
</dbReference>
<sequence length="97" mass="9663">MDANSQAGVPRDADEGPGTGAPAHGPADTAVAEDRISRTHPPGHPTGPRQTGTAGGRGPGPARRPHETVTTASISVAMPSGRAATPIAERACRLDGP</sequence>
<organism evidence="2 3">
    <name type="scientific">Phytohabitans suffuscus</name>
    <dbReference type="NCBI Taxonomy" id="624315"/>
    <lineage>
        <taxon>Bacteria</taxon>
        <taxon>Bacillati</taxon>
        <taxon>Actinomycetota</taxon>
        <taxon>Actinomycetes</taxon>
        <taxon>Micromonosporales</taxon>
        <taxon>Micromonosporaceae</taxon>
    </lineage>
</organism>
<keyword evidence="3" id="KW-1185">Reference proteome</keyword>
<reference evidence="2 3" key="1">
    <citation type="submission" date="2020-03" db="EMBL/GenBank/DDBJ databases">
        <title>Whole genome shotgun sequence of Phytohabitans suffuscus NBRC 105367.</title>
        <authorList>
            <person name="Komaki H."/>
            <person name="Tamura T."/>
        </authorList>
    </citation>
    <scope>NUCLEOTIDE SEQUENCE [LARGE SCALE GENOMIC DNA]</scope>
    <source>
        <strain evidence="2 3">NBRC 105367</strain>
    </source>
</reference>
<feature type="compositionally biased region" description="Low complexity" evidence="1">
    <location>
        <begin position="20"/>
        <end position="30"/>
    </location>
</feature>
<dbReference type="EMBL" id="AP022871">
    <property type="protein sequence ID" value="BCB90707.1"/>
    <property type="molecule type" value="Genomic_DNA"/>
</dbReference>
<protein>
    <submittedName>
        <fullName evidence="2">Uncharacterized protein</fullName>
    </submittedName>
</protein>
<name>A0A6F8YX44_9ACTN</name>
<dbReference type="KEGG" id="psuu:Psuf_080200"/>
<gene>
    <name evidence="2" type="ORF">Psuf_080200</name>
</gene>
<feature type="region of interest" description="Disordered" evidence="1">
    <location>
        <begin position="1"/>
        <end position="97"/>
    </location>
</feature>
<accession>A0A6F8YX44</accession>
<reference evidence="2 3" key="2">
    <citation type="submission" date="2020-03" db="EMBL/GenBank/DDBJ databases">
        <authorList>
            <person name="Ichikawa N."/>
            <person name="Kimura A."/>
            <person name="Kitahashi Y."/>
            <person name="Uohara A."/>
        </authorList>
    </citation>
    <scope>NUCLEOTIDE SEQUENCE [LARGE SCALE GENOMIC DNA]</scope>
    <source>
        <strain evidence="2 3">NBRC 105367</strain>
    </source>
</reference>
<evidence type="ECO:0000256" key="1">
    <source>
        <dbReference type="SAM" id="MobiDB-lite"/>
    </source>
</evidence>